<name>A0ACC2ZJM3_9PEZI</name>
<comment type="caution">
    <text evidence="1">The sequence shown here is derived from an EMBL/GenBank/DDBJ whole genome shotgun (WGS) entry which is preliminary data.</text>
</comment>
<evidence type="ECO:0000313" key="2">
    <source>
        <dbReference type="Proteomes" id="UP001172680"/>
    </source>
</evidence>
<organism evidence="1 2">
    <name type="scientific">Coniosporium tulheliwenetii</name>
    <dbReference type="NCBI Taxonomy" id="3383036"/>
    <lineage>
        <taxon>Eukaryota</taxon>
        <taxon>Fungi</taxon>
        <taxon>Dikarya</taxon>
        <taxon>Ascomycota</taxon>
        <taxon>Pezizomycotina</taxon>
        <taxon>Dothideomycetes</taxon>
        <taxon>Dothideomycetes incertae sedis</taxon>
        <taxon>Coniosporium</taxon>
    </lineage>
</organism>
<dbReference type="Proteomes" id="UP001172680">
    <property type="component" value="Unassembled WGS sequence"/>
</dbReference>
<dbReference type="EMBL" id="JAPDRP010000004">
    <property type="protein sequence ID" value="KAJ9647767.1"/>
    <property type="molecule type" value="Genomic_DNA"/>
</dbReference>
<sequence>MGFFIRKRKNHFPVDGRTVVITGGSQGMGRGLAKLLAKKGSNVVIVARDVKKLQAAIEYISAAAANPQTQRFHYISADLTNPSESVRVIEEVTAWNNGQPPDIVWANAGTARPGLFVEIPIETLRAQMDANYWTATYLTHATLSCWLKPASAFPATEGPAPTLPRHFVITSSSLAFCGIAGYSAYSPAKAALRSLSDSLRSELNLYAGARRAKYGSAATAPPADIKIHSVYPGTILSPGHAAEEQSKHPVTKVLEEGDPAQTEDQVAAVAVRELEKGGYLISTQFLGSAMRASALQGSPRNSWFVDTVFSWATSIAWLFIGPDMEGKVYKWGKENGMTNAQ</sequence>
<keyword evidence="2" id="KW-1185">Reference proteome</keyword>
<proteinExistence type="predicted"/>
<reference evidence="1" key="1">
    <citation type="submission" date="2022-10" db="EMBL/GenBank/DDBJ databases">
        <title>Culturing micro-colonial fungi from biological soil crusts in the Mojave desert and describing Neophaeococcomyces mojavensis, and introducing the new genera and species Taxawa tesnikishii.</title>
        <authorList>
            <person name="Kurbessoian T."/>
            <person name="Stajich J.E."/>
        </authorList>
    </citation>
    <scope>NUCLEOTIDE SEQUENCE</scope>
    <source>
        <strain evidence="1">JES_115</strain>
    </source>
</reference>
<accession>A0ACC2ZJM3</accession>
<gene>
    <name evidence="1" type="primary">TSC10</name>
    <name evidence="1" type="ORF">H2199_001541</name>
</gene>
<protein>
    <submittedName>
        <fullName evidence="1">3-dehydrosphinganine reductase</fullName>
    </submittedName>
</protein>
<evidence type="ECO:0000313" key="1">
    <source>
        <dbReference type="EMBL" id="KAJ9647767.1"/>
    </source>
</evidence>